<keyword evidence="3" id="KW-1185">Reference proteome</keyword>
<feature type="signal peptide" evidence="1">
    <location>
        <begin position="1"/>
        <end position="21"/>
    </location>
</feature>
<protein>
    <submittedName>
        <fullName evidence="2">Outer membrane protein</fullName>
    </submittedName>
</protein>
<gene>
    <name evidence="2" type="ORF">GCM10009069_07740</name>
</gene>
<dbReference type="PROSITE" id="PS51257">
    <property type="entry name" value="PROKAR_LIPOPROTEIN"/>
    <property type="match status" value="1"/>
</dbReference>
<organism evidence="2 3">
    <name type="scientific">Algimonas arctica</name>
    <dbReference type="NCBI Taxonomy" id="1479486"/>
    <lineage>
        <taxon>Bacteria</taxon>
        <taxon>Pseudomonadati</taxon>
        <taxon>Pseudomonadota</taxon>
        <taxon>Alphaproteobacteria</taxon>
        <taxon>Maricaulales</taxon>
        <taxon>Robiginitomaculaceae</taxon>
        <taxon>Algimonas</taxon>
    </lineage>
</organism>
<evidence type="ECO:0000313" key="2">
    <source>
        <dbReference type="EMBL" id="GHA86949.1"/>
    </source>
</evidence>
<proteinExistence type="predicted"/>
<dbReference type="AlphaFoldDB" id="A0A8J3CR55"/>
<dbReference type="Proteomes" id="UP000634004">
    <property type="component" value="Unassembled WGS sequence"/>
</dbReference>
<name>A0A8J3CR55_9PROT</name>
<dbReference type="EMBL" id="BMZH01000002">
    <property type="protein sequence ID" value="GHA86949.1"/>
    <property type="molecule type" value="Genomic_DNA"/>
</dbReference>
<comment type="caution">
    <text evidence="2">The sequence shown here is derived from an EMBL/GenBank/DDBJ whole genome shotgun (WGS) entry which is preliminary data.</text>
</comment>
<evidence type="ECO:0000256" key="1">
    <source>
        <dbReference type="SAM" id="SignalP"/>
    </source>
</evidence>
<sequence>MTTLIKTGVLSLAALSIAACSTTGNVERNALGGAAAGAAVGAGVGAVSGDVKVGEGAAAGAVVGGIIGAIHGNNKDKAVVGATVQAPMLDKTTRYYDNNSQRYYYFEKGTSRTFYENGERRS</sequence>
<reference evidence="2" key="2">
    <citation type="submission" date="2020-09" db="EMBL/GenBank/DDBJ databases">
        <authorList>
            <person name="Sun Q."/>
            <person name="Kim S."/>
        </authorList>
    </citation>
    <scope>NUCLEOTIDE SEQUENCE</scope>
    <source>
        <strain evidence="2">KCTC 32513</strain>
    </source>
</reference>
<feature type="chain" id="PRO_5035220257" evidence="1">
    <location>
        <begin position="22"/>
        <end position="122"/>
    </location>
</feature>
<reference evidence="2" key="1">
    <citation type="journal article" date="2014" name="Int. J. Syst. Evol. Microbiol.">
        <title>Complete genome sequence of Corynebacterium casei LMG S-19264T (=DSM 44701T), isolated from a smear-ripened cheese.</title>
        <authorList>
            <consortium name="US DOE Joint Genome Institute (JGI-PGF)"/>
            <person name="Walter F."/>
            <person name="Albersmeier A."/>
            <person name="Kalinowski J."/>
            <person name="Ruckert C."/>
        </authorList>
    </citation>
    <scope>NUCLEOTIDE SEQUENCE</scope>
    <source>
        <strain evidence="2">KCTC 32513</strain>
    </source>
</reference>
<keyword evidence="1" id="KW-0732">Signal</keyword>
<dbReference type="RefSeq" id="WP_189495602.1">
    <property type="nucleotide sequence ID" value="NZ_BMZH01000002.1"/>
</dbReference>
<accession>A0A8J3CR55</accession>
<evidence type="ECO:0000313" key="3">
    <source>
        <dbReference type="Proteomes" id="UP000634004"/>
    </source>
</evidence>